<proteinExistence type="predicted"/>
<keyword evidence="1" id="KW-0812">Transmembrane</keyword>
<evidence type="ECO:0000256" key="1">
    <source>
        <dbReference type="SAM" id="Phobius"/>
    </source>
</evidence>
<comment type="caution">
    <text evidence="2">The sequence shown here is derived from an EMBL/GenBank/DDBJ whole genome shotgun (WGS) entry which is preliminary data.</text>
</comment>
<name>A0A081P5U4_9BACL</name>
<organism evidence="2 3">
    <name type="scientific">Paenibacillus tyrfis</name>
    <dbReference type="NCBI Taxonomy" id="1501230"/>
    <lineage>
        <taxon>Bacteria</taxon>
        <taxon>Bacillati</taxon>
        <taxon>Bacillota</taxon>
        <taxon>Bacilli</taxon>
        <taxon>Bacillales</taxon>
        <taxon>Paenibacillaceae</taxon>
        <taxon>Paenibacillus</taxon>
    </lineage>
</organism>
<feature type="transmembrane region" description="Helical" evidence="1">
    <location>
        <begin position="253"/>
        <end position="272"/>
    </location>
</feature>
<keyword evidence="1" id="KW-0472">Membrane</keyword>
<dbReference type="Proteomes" id="UP000028123">
    <property type="component" value="Unassembled WGS sequence"/>
</dbReference>
<keyword evidence="1" id="KW-1133">Transmembrane helix</keyword>
<dbReference type="RefSeq" id="WP_036680608.1">
    <property type="nucleotide sequence ID" value="NZ_JNVM01000008.1"/>
</dbReference>
<dbReference type="Pfam" id="PF09577">
    <property type="entry name" value="Spore_YpjB"/>
    <property type="match status" value="1"/>
</dbReference>
<dbReference type="eggNOG" id="ENOG503380I">
    <property type="taxonomic scope" value="Bacteria"/>
</dbReference>
<dbReference type="InterPro" id="IPR014231">
    <property type="entry name" value="Spore_YpjB"/>
</dbReference>
<dbReference type="EMBL" id="JNVM01000008">
    <property type="protein sequence ID" value="KEQ26067.1"/>
    <property type="molecule type" value="Genomic_DNA"/>
</dbReference>
<gene>
    <name evidence="2" type="ORF">ET33_36405</name>
</gene>
<accession>A0A081P5U4</accession>
<sequence length="295" mass="32434">MAGEVRRWYRFGVWLALSVSLMLVATGCGEGNSSKETSASKPSAEQVQKTELLGRTAEELYQKAKQGHVSGSLMALQQLSDQIPKIRFEGLTSIEGMNALTRAVTDAKRVFNAASFKPEEGEVAAAKIRLAADALTHPHTPLWLQYDKLLSDDVNLLEKAATDKNRAEVRKGAALLEEHIGLIRPSLLISRNPTDVEKLDSLATFIKLQAQGEGELYRNVLNAVPPLRGLLDKLFLKRETTAYLPYPEQQNPILWIVTLGSVILASLGFAAWRLSKKNGGLVPVRRPDQEKPGAE</sequence>
<protein>
    <recommendedName>
        <fullName evidence="4">Sporulation protein</fullName>
    </recommendedName>
</protein>
<evidence type="ECO:0000313" key="3">
    <source>
        <dbReference type="Proteomes" id="UP000028123"/>
    </source>
</evidence>
<evidence type="ECO:0000313" key="2">
    <source>
        <dbReference type="EMBL" id="KEQ26067.1"/>
    </source>
</evidence>
<evidence type="ECO:0008006" key="4">
    <source>
        <dbReference type="Google" id="ProtNLM"/>
    </source>
</evidence>
<keyword evidence="3" id="KW-1185">Reference proteome</keyword>
<dbReference type="AlphaFoldDB" id="A0A081P5U4"/>
<reference evidence="2 3" key="1">
    <citation type="submission" date="2014-06" db="EMBL/GenBank/DDBJ databases">
        <title>Draft genome sequence of Paenibacillus sp. MSt1.</title>
        <authorList>
            <person name="Aw Y.K."/>
            <person name="Ong K.S."/>
            <person name="Gan H.M."/>
            <person name="Lee S.M."/>
        </authorList>
    </citation>
    <scope>NUCLEOTIDE SEQUENCE [LARGE SCALE GENOMIC DNA]</scope>
    <source>
        <strain evidence="2 3">MSt1</strain>
    </source>
</reference>
<dbReference type="PROSITE" id="PS51257">
    <property type="entry name" value="PROKAR_LIPOPROTEIN"/>
    <property type="match status" value="1"/>
</dbReference>
<dbReference type="OrthoDB" id="2464294at2"/>